<accession>A0ABN6U4F6</accession>
<evidence type="ECO:0000313" key="3">
    <source>
        <dbReference type="EMBL" id="BDU00117.1"/>
    </source>
</evidence>
<proteinExistence type="inferred from homology"/>
<dbReference type="SUPFAM" id="SSF48264">
    <property type="entry name" value="Cytochrome P450"/>
    <property type="match status" value="1"/>
</dbReference>
<dbReference type="PANTHER" id="PTHR46696:SF1">
    <property type="entry name" value="CYTOCHROME P450 YJIB-RELATED"/>
    <property type="match status" value="1"/>
</dbReference>
<dbReference type="PROSITE" id="PS00086">
    <property type="entry name" value="CYTOCHROME_P450"/>
    <property type="match status" value="1"/>
</dbReference>
<dbReference type="EMBL" id="AP026978">
    <property type="protein sequence ID" value="BDU00117.1"/>
    <property type="molecule type" value="Genomic_DNA"/>
</dbReference>
<dbReference type="Gene3D" id="1.10.630.10">
    <property type="entry name" value="Cytochrome P450"/>
    <property type="match status" value="1"/>
</dbReference>
<dbReference type="PANTHER" id="PTHR46696">
    <property type="entry name" value="P450, PUTATIVE (EUROFUNG)-RELATED"/>
    <property type="match status" value="1"/>
</dbReference>
<protein>
    <recommendedName>
        <fullName evidence="5">Cytochrome P450</fullName>
    </recommendedName>
</protein>
<evidence type="ECO:0008006" key="5">
    <source>
        <dbReference type="Google" id="ProtNLM"/>
    </source>
</evidence>
<evidence type="ECO:0000313" key="4">
    <source>
        <dbReference type="Proteomes" id="UP001317870"/>
    </source>
</evidence>
<sequence length="170" mass="18474">MLTDDRFGGGLPSGALMTRDALDEVLFTDPPMANFCATYPRQPTMVDRTWIPADHLVLISFSACHRDPEVAGGDLTGNRSHLAFGAGPHLCPAKDVAYVVAEHAINQLLDVLADVRLAVSVQQLTWRPGPFHRALQQLPVTFPSTTPLDIGSRSELDSSRTRCSERPTGP</sequence>
<organism evidence="3 4">
    <name type="scientific">Nocardia sputorum</name>
    <dbReference type="NCBI Taxonomy" id="2984338"/>
    <lineage>
        <taxon>Bacteria</taxon>
        <taxon>Bacillati</taxon>
        <taxon>Actinomycetota</taxon>
        <taxon>Actinomycetes</taxon>
        <taxon>Mycobacteriales</taxon>
        <taxon>Nocardiaceae</taxon>
        <taxon>Nocardia</taxon>
    </lineage>
</organism>
<evidence type="ECO:0000256" key="2">
    <source>
        <dbReference type="SAM" id="MobiDB-lite"/>
    </source>
</evidence>
<evidence type="ECO:0000256" key="1">
    <source>
        <dbReference type="ARBA" id="ARBA00010617"/>
    </source>
</evidence>
<comment type="similarity">
    <text evidence="1">Belongs to the cytochrome P450 family.</text>
</comment>
<feature type="region of interest" description="Disordered" evidence="2">
    <location>
        <begin position="146"/>
        <end position="170"/>
    </location>
</feature>
<feature type="compositionally biased region" description="Basic and acidic residues" evidence="2">
    <location>
        <begin position="152"/>
        <end position="170"/>
    </location>
</feature>
<dbReference type="RefSeq" id="WP_350356393.1">
    <property type="nucleotide sequence ID" value="NZ_AP026978.1"/>
</dbReference>
<dbReference type="InterPro" id="IPR017972">
    <property type="entry name" value="Cyt_P450_CS"/>
</dbReference>
<name>A0ABN6U4F6_9NOCA</name>
<gene>
    <name evidence="3" type="ORF">IFM12276_31450</name>
</gene>
<dbReference type="InterPro" id="IPR036396">
    <property type="entry name" value="Cyt_P450_sf"/>
</dbReference>
<reference evidence="3 4" key="1">
    <citation type="submission" date="2022-11" db="EMBL/GenBank/DDBJ databases">
        <title>Genome Sequencing of Nocardia sp. ON39_IFM12276 and assembly.</title>
        <authorList>
            <person name="Shimojima M."/>
            <person name="Toyokawa M."/>
            <person name="Uesaka K."/>
        </authorList>
    </citation>
    <scope>NUCLEOTIDE SEQUENCE [LARGE SCALE GENOMIC DNA]</scope>
    <source>
        <strain evidence="3 4">IFM 12276</strain>
    </source>
</reference>
<keyword evidence="4" id="KW-1185">Reference proteome</keyword>
<dbReference type="Proteomes" id="UP001317870">
    <property type="component" value="Chromosome"/>
</dbReference>